<evidence type="ECO:0000259" key="1">
    <source>
        <dbReference type="Pfam" id="PF13392"/>
    </source>
</evidence>
<dbReference type="Pfam" id="PF13392">
    <property type="entry name" value="HNH_3"/>
    <property type="match status" value="1"/>
</dbReference>
<dbReference type="KEGG" id="vg:77931833"/>
<dbReference type="Proteomes" id="UP000270301">
    <property type="component" value="Segment"/>
</dbReference>
<dbReference type="InterPro" id="IPR044930">
    <property type="entry name" value="Homing_endonuclease_His-Me"/>
</dbReference>
<dbReference type="Gene3D" id="3.90.75.10">
    <property type="entry name" value="Homing Intron 3 (I-ppo) Encoded Endonuclease, Chain A"/>
    <property type="match status" value="1"/>
</dbReference>
<dbReference type="GeneID" id="77931833"/>
<feature type="domain" description="HNH nuclease" evidence="1">
    <location>
        <begin position="50"/>
        <end position="94"/>
    </location>
</feature>
<organism evidence="2 3">
    <name type="scientific">Arthrobacter phage Hestia</name>
    <dbReference type="NCBI Taxonomy" id="2419609"/>
    <lineage>
        <taxon>Viruses</taxon>
        <taxon>Duplodnaviria</taxon>
        <taxon>Heunggongvirae</taxon>
        <taxon>Uroviricota</taxon>
        <taxon>Caudoviricetes</taxon>
        <taxon>Hestiavirus</taxon>
        <taxon>Hestiavirus hestia</taxon>
    </lineage>
</organism>
<reference evidence="2 3" key="1">
    <citation type="submission" date="2018-09" db="EMBL/GenBank/DDBJ databases">
        <authorList>
            <person name="Ulbrich M.C."/>
            <person name="Stoner T.H."/>
            <person name="Garlena R.A."/>
            <person name="Russell D.A."/>
            <person name="Pope W.H."/>
            <person name="Jacobs-Sera D."/>
            <person name="Hatfull G.F."/>
        </authorList>
    </citation>
    <scope>NUCLEOTIDE SEQUENCE [LARGE SCALE GENOMIC DNA]</scope>
</reference>
<keyword evidence="3" id="KW-1185">Reference proteome</keyword>
<keyword evidence="2" id="KW-0255">Endonuclease</keyword>
<dbReference type="RefSeq" id="YP_010655959.1">
    <property type="nucleotide sequence ID" value="NC_070833.1"/>
</dbReference>
<evidence type="ECO:0000313" key="2">
    <source>
        <dbReference type="EMBL" id="AYR00926.1"/>
    </source>
</evidence>
<dbReference type="GO" id="GO:0004519">
    <property type="term" value="F:endonuclease activity"/>
    <property type="evidence" value="ECO:0007669"/>
    <property type="project" value="UniProtKB-KW"/>
</dbReference>
<dbReference type="InterPro" id="IPR044925">
    <property type="entry name" value="His-Me_finger_sf"/>
</dbReference>
<keyword evidence="2" id="KW-0378">Hydrolase</keyword>
<accession>A0A3G3M3F2</accession>
<protein>
    <submittedName>
        <fullName evidence="2">HNH endonuclease</fullName>
    </submittedName>
</protein>
<keyword evidence="2" id="KW-0540">Nuclease</keyword>
<proteinExistence type="predicted"/>
<dbReference type="SUPFAM" id="SSF54060">
    <property type="entry name" value="His-Me finger endonucleases"/>
    <property type="match status" value="1"/>
</dbReference>
<evidence type="ECO:0000313" key="3">
    <source>
        <dbReference type="Proteomes" id="UP000270301"/>
    </source>
</evidence>
<gene>
    <name evidence="2" type="primary">48</name>
    <name evidence="2" type="ORF">PBI_HESTIA_48</name>
</gene>
<sequence>MRGPGRPPVDPSVRFWSKVDRRSATECWPWTAHLNTEGYGRIRVGDRKVMAHVFSWELAGHVVPDGMQLDHRCRNRACVNPAHLRTTTQYENMQNLNGAHTGSKTGVRGVSWVAKKSRYKVMVTCHHERHFGGYFKDLQEAAEAAKQLRLLLFTHNEADRRVA</sequence>
<dbReference type="EMBL" id="MH910036">
    <property type="protein sequence ID" value="AYR00926.1"/>
    <property type="molecule type" value="Genomic_DNA"/>
</dbReference>
<name>A0A3G3M3F2_9CAUD</name>
<dbReference type="InterPro" id="IPR003615">
    <property type="entry name" value="HNH_nuc"/>
</dbReference>